<dbReference type="GO" id="GO:0005737">
    <property type="term" value="C:cytoplasm"/>
    <property type="evidence" value="ECO:0007669"/>
    <property type="project" value="TreeGrafter"/>
</dbReference>
<evidence type="ECO:0000313" key="4">
    <source>
        <dbReference type="Proteomes" id="UP000676336"/>
    </source>
</evidence>
<evidence type="ECO:0000259" key="2">
    <source>
        <dbReference type="Pfam" id="PF10637"/>
    </source>
</evidence>
<comment type="caution">
    <text evidence="3">The sequence shown here is derived from an EMBL/GenBank/DDBJ whole genome shotgun (WGS) entry which is preliminary data.</text>
</comment>
<dbReference type="Proteomes" id="UP000676336">
    <property type="component" value="Unassembled WGS sequence"/>
</dbReference>
<proteinExistence type="predicted"/>
<gene>
    <name evidence="3" type="ORF">SMN809_LOCUS66977</name>
</gene>
<dbReference type="Gene3D" id="2.60.120.620">
    <property type="entry name" value="q2cbj1_9rhob like domain"/>
    <property type="match status" value="1"/>
</dbReference>
<sequence>MYLKVETQYDVQMTFQENSETKLSEFFRKDYFQAMINELKSDAIKWIRRGPYNKRNYDVADVTSLPSALKTLVELFGSEPMFTILGSLTGLTSENDDDDDDDEEEEKVYEPSPKKTKSNTTVDSAASSKSSTSAPRWHFELRRWKHTYYSLSYDTDNNEKNNNFNDNDDEEEEKDGTLDVMLFLNYQSDDTDETEGGGDIVYTLKNEDETLLRVIPDNNSLNLIYREDDNVLKFNKYINHRHANNTFYEFCASYLDLDKLKID</sequence>
<dbReference type="EMBL" id="CAJOBI010314436">
    <property type="protein sequence ID" value="CAF5174416.1"/>
    <property type="molecule type" value="Genomic_DNA"/>
</dbReference>
<dbReference type="PANTHER" id="PTHR12117">
    <property type="entry name" value="HISTONE ACETYLTRANSFERASE COMPLEX"/>
    <property type="match status" value="1"/>
</dbReference>
<feature type="region of interest" description="Disordered" evidence="1">
    <location>
        <begin position="88"/>
        <end position="130"/>
    </location>
</feature>
<accession>A0A8S3H6B6</accession>
<dbReference type="Pfam" id="PF10637">
    <property type="entry name" value="Ofd1_CTDD"/>
    <property type="match status" value="1"/>
</dbReference>
<evidence type="ECO:0000313" key="3">
    <source>
        <dbReference type="EMBL" id="CAF5174416.1"/>
    </source>
</evidence>
<dbReference type="InterPro" id="IPR019601">
    <property type="entry name" value="Oxoglutarate/Fe-dep_Oase_C"/>
</dbReference>
<feature type="compositionally biased region" description="Acidic residues" evidence="1">
    <location>
        <begin position="94"/>
        <end position="107"/>
    </location>
</feature>
<dbReference type="GO" id="GO:0031418">
    <property type="term" value="F:L-ascorbic acid binding"/>
    <property type="evidence" value="ECO:0007669"/>
    <property type="project" value="InterPro"/>
</dbReference>
<dbReference type="AlphaFoldDB" id="A0A8S3H6B6"/>
<protein>
    <recommendedName>
        <fullName evidence="2">Oxoglutarate/iron-dependent oxygenase C-terminal degradation domain-containing protein</fullName>
    </recommendedName>
</protein>
<dbReference type="GO" id="GO:0006449">
    <property type="term" value="P:regulation of translational termination"/>
    <property type="evidence" value="ECO:0007669"/>
    <property type="project" value="TreeGrafter"/>
</dbReference>
<reference evidence="3" key="1">
    <citation type="submission" date="2021-02" db="EMBL/GenBank/DDBJ databases">
        <authorList>
            <person name="Nowell W R."/>
        </authorList>
    </citation>
    <scope>NUCLEOTIDE SEQUENCE</scope>
</reference>
<dbReference type="GO" id="GO:0031543">
    <property type="term" value="F:peptidyl-proline dioxygenase activity"/>
    <property type="evidence" value="ECO:0007669"/>
    <property type="project" value="TreeGrafter"/>
</dbReference>
<organism evidence="3 4">
    <name type="scientific">Rotaria magnacalcarata</name>
    <dbReference type="NCBI Taxonomy" id="392030"/>
    <lineage>
        <taxon>Eukaryota</taxon>
        <taxon>Metazoa</taxon>
        <taxon>Spiralia</taxon>
        <taxon>Gnathifera</taxon>
        <taxon>Rotifera</taxon>
        <taxon>Eurotatoria</taxon>
        <taxon>Bdelloidea</taxon>
        <taxon>Philodinida</taxon>
        <taxon>Philodinidae</taxon>
        <taxon>Rotaria</taxon>
    </lineage>
</organism>
<name>A0A8S3H6B6_9BILA</name>
<evidence type="ECO:0000256" key="1">
    <source>
        <dbReference type="SAM" id="MobiDB-lite"/>
    </source>
</evidence>
<dbReference type="GO" id="GO:0005506">
    <property type="term" value="F:iron ion binding"/>
    <property type="evidence" value="ECO:0007669"/>
    <property type="project" value="InterPro"/>
</dbReference>
<dbReference type="InterPro" id="IPR051842">
    <property type="entry name" value="uS12_prolyl_hydroxylase"/>
</dbReference>
<dbReference type="PANTHER" id="PTHR12117:SF0">
    <property type="entry name" value="PROLYL 3-HYDROXYLASE OGFOD1"/>
    <property type="match status" value="1"/>
</dbReference>
<feature type="domain" description="Oxoglutarate/iron-dependent oxygenase C-terminal degradation" evidence="2">
    <location>
        <begin position="2"/>
        <end position="254"/>
    </location>
</feature>